<reference evidence="2" key="1">
    <citation type="journal article" date="2019" name="Emerg. Microbes Infect.">
        <title>Comprehensive subspecies identification of 175 nontuberculous mycobacteria species based on 7547 genomic profiles.</title>
        <authorList>
            <person name="Matsumoto Y."/>
            <person name="Kinjo T."/>
            <person name="Motooka D."/>
            <person name="Nabeya D."/>
            <person name="Jung N."/>
            <person name="Uechi K."/>
            <person name="Horii T."/>
            <person name="Iida T."/>
            <person name="Fujita J."/>
            <person name="Nakamura S."/>
        </authorList>
    </citation>
    <scope>NUCLEOTIDE SEQUENCE [LARGE SCALE GENOMIC DNA]</scope>
    <source>
        <strain evidence="2">JCM 13671</strain>
    </source>
</reference>
<sequence length="207" mass="22573">MKLPGGTVIWILPTGECHVTSSDSSVLFPTLRAYGTLAETRPATPAGADRDAKILRRKTTRAKQRSQAIADDRRHNQQRREARRQALMAEICLCSPLSNNAKPTSTHHRSNGAASAHLRDGEELPFTGHPFELMRATLLELKSDPVTASRNVIETRTSLGPALAQTGRGQPRLIEAVDEIGQLASLVGNHREYAFVVDGHAVVLAEE</sequence>
<evidence type="ECO:0000313" key="2">
    <source>
        <dbReference type="EMBL" id="BBZ34071.1"/>
    </source>
</evidence>
<gene>
    <name evidence="2" type="ORF">MCNF_26760</name>
</gene>
<accession>A0A7I7XYK1</accession>
<name>A0A7I7XYK1_9MYCO</name>
<reference evidence="2" key="2">
    <citation type="submission" date="2020-02" db="EMBL/GenBank/DDBJ databases">
        <authorList>
            <person name="Matsumoto Y."/>
            <person name="Motooka D."/>
            <person name="Nakamura S."/>
        </authorList>
    </citation>
    <scope>NUCLEOTIDE SEQUENCE</scope>
    <source>
        <strain evidence="2">JCM 13671</strain>
    </source>
</reference>
<keyword evidence="3" id="KW-1185">Reference proteome</keyword>
<dbReference type="AlphaFoldDB" id="A0A7I7XYK1"/>
<organism evidence="2 3">
    <name type="scientific">Mycolicibacterium confluentis</name>
    <dbReference type="NCBI Taxonomy" id="28047"/>
    <lineage>
        <taxon>Bacteria</taxon>
        <taxon>Bacillati</taxon>
        <taxon>Actinomycetota</taxon>
        <taxon>Actinomycetes</taxon>
        <taxon>Mycobacteriales</taxon>
        <taxon>Mycobacteriaceae</taxon>
        <taxon>Mycolicibacterium</taxon>
    </lineage>
</organism>
<feature type="compositionally biased region" description="Basic and acidic residues" evidence="1">
    <location>
        <begin position="70"/>
        <end position="82"/>
    </location>
</feature>
<evidence type="ECO:0000313" key="3">
    <source>
        <dbReference type="Proteomes" id="UP000466931"/>
    </source>
</evidence>
<feature type="region of interest" description="Disordered" evidence="1">
    <location>
        <begin position="58"/>
        <end position="82"/>
    </location>
</feature>
<dbReference type="Proteomes" id="UP000466931">
    <property type="component" value="Chromosome"/>
</dbReference>
<proteinExistence type="predicted"/>
<protein>
    <submittedName>
        <fullName evidence="2">Uncharacterized protein</fullName>
    </submittedName>
</protein>
<evidence type="ECO:0000256" key="1">
    <source>
        <dbReference type="SAM" id="MobiDB-lite"/>
    </source>
</evidence>
<dbReference type="EMBL" id="AP022612">
    <property type="protein sequence ID" value="BBZ34071.1"/>
    <property type="molecule type" value="Genomic_DNA"/>
</dbReference>